<sequence length="76" mass="8830">MVDKKDDKSRVWRPKRNNNEEGDSQESAVDVSMVFILPMEFMAPADRNNATRMEEQMAQLVLEPMPATFEKPEDEK</sequence>
<evidence type="ECO:0000313" key="2">
    <source>
        <dbReference type="EMBL" id="RLN13632.1"/>
    </source>
</evidence>
<feature type="region of interest" description="Disordered" evidence="1">
    <location>
        <begin position="1"/>
        <end position="29"/>
    </location>
</feature>
<evidence type="ECO:0000256" key="1">
    <source>
        <dbReference type="SAM" id="MobiDB-lite"/>
    </source>
</evidence>
<dbReference type="Proteomes" id="UP000275267">
    <property type="component" value="Unassembled WGS sequence"/>
</dbReference>
<reference evidence="3" key="1">
    <citation type="journal article" date="2019" name="Nat. Commun.">
        <title>The genome of broomcorn millet.</title>
        <authorList>
            <person name="Zou C."/>
            <person name="Miki D."/>
            <person name="Li D."/>
            <person name="Tang Q."/>
            <person name="Xiao L."/>
            <person name="Rajput S."/>
            <person name="Deng P."/>
            <person name="Jia W."/>
            <person name="Huang R."/>
            <person name="Zhang M."/>
            <person name="Sun Y."/>
            <person name="Hu J."/>
            <person name="Fu X."/>
            <person name="Schnable P.S."/>
            <person name="Li F."/>
            <person name="Zhang H."/>
            <person name="Feng B."/>
            <person name="Zhu X."/>
            <person name="Liu R."/>
            <person name="Schnable J.C."/>
            <person name="Zhu J.-K."/>
            <person name="Zhang H."/>
        </authorList>
    </citation>
    <scope>NUCLEOTIDE SEQUENCE [LARGE SCALE GENOMIC DNA]</scope>
</reference>
<dbReference type="AlphaFoldDB" id="A0A3L6S5L5"/>
<gene>
    <name evidence="2" type="ORF">C2845_PM09G15910</name>
</gene>
<name>A0A3L6S5L5_PANMI</name>
<accession>A0A3L6S5L5</accession>
<evidence type="ECO:0000313" key="3">
    <source>
        <dbReference type="Proteomes" id="UP000275267"/>
    </source>
</evidence>
<proteinExistence type="predicted"/>
<feature type="compositionally biased region" description="Basic and acidic residues" evidence="1">
    <location>
        <begin position="1"/>
        <end position="10"/>
    </location>
</feature>
<comment type="caution">
    <text evidence="2">The sequence shown here is derived from an EMBL/GenBank/DDBJ whole genome shotgun (WGS) entry which is preliminary data.</text>
</comment>
<keyword evidence="3" id="KW-1185">Reference proteome</keyword>
<organism evidence="2 3">
    <name type="scientific">Panicum miliaceum</name>
    <name type="common">Proso millet</name>
    <name type="synonym">Broomcorn millet</name>
    <dbReference type="NCBI Taxonomy" id="4540"/>
    <lineage>
        <taxon>Eukaryota</taxon>
        <taxon>Viridiplantae</taxon>
        <taxon>Streptophyta</taxon>
        <taxon>Embryophyta</taxon>
        <taxon>Tracheophyta</taxon>
        <taxon>Spermatophyta</taxon>
        <taxon>Magnoliopsida</taxon>
        <taxon>Liliopsida</taxon>
        <taxon>Poales</taxon>
        <taxon>Poaceae</taxon>
        <taxon>PACMAD clade</taxon>
        <taxon>Panicoideae</taxon>
        <taxon>Panicodae</taxon>
        <taxon>Paniceae</taxon>
        <taxon>Panicinae</taxon>
        <taxon>Panicum</taxon>
        <taxon>Panicum sect. Panicum</taxon>
    </lineage>
</organism>
<protein>
    <submittedName>
        <fullName evidence="2">Uncharacterized protein</fullName>
    </submittedName>
</protein>
<dbReference type="EMBL" id="PQIB02000006">
    <property type="protein sequence ID" value="RLN13632.1"/>
    <property type="molecule type" value="Genomic_DNA"/>
</dbReference>